<dbReference type="Pfam" id="PF03567">
    <property type="entry name" value="Sulfotransfer_2"/>
    <property type="match status" value="1"/>
</dbReference>
<dbReference type="AlphaFoldDB" id="A0AAF3EJS0"/>
<dbReference type="Proteomes" id="UP000887575">
    <property type="component" value="Unassembled WGS sequence"/>
</dbReference>
<feature type="coiled-coil region" evidence="1">
    <location>
        <begin position="78"/>
        <end position="122"/>
    </location>
</feature>
<dbReference type="PANTHER" id="PTHR22900:SF5">
    <property type="entry name" value="PROTEIN CBG14245"/>
    <property type="match status" value="1"/>
</dbReference>
<dbReference type="GO" id="GO:0050650">
    <property type="term" value="P:chondroitin sulfate proteoglycan biosynthetic process"/>
    <property type="evidence" value="ECO:0007669"/>
    <property type="project" value="InterPro"/>
</dbReference>
<dbReference type="GO" id="GO:1902884">
    <property type="term" value="P:positive regulation of response to oxidative stress"/>
    <property type="evidence" value="ECO:0007669"/>
    <property type="project" value="InterPro"/>
</dbReference>
<proteinExistence type="predicted"/>
<keyword evidence="2" id="KW-0472">Membrane</keyword>
<organism evidence="3 4">
    <name type="scientific">Mesorhabditis belari</name>
    <dbReference type="NCBI Taxonomy" id="2138241"/>
    <lineage>
        <taxon>Eukaryota</taxon>
        <taxon>Metazoa</taxon>
        <taxon>Ecdysozoa</taxon>
        <taxon>Nematoda</taxon>
        <taxon>Chromadorea</taxon>
        <taxon>Rhabditida</taxon>
        <taxon>Rhabditina</taxon>
        <taxon>Rhabditomorpha</taxon>
        <taxon>Rhabditoidea</taxon>
        <taxon>Rhabditidae</taxon>
        <taxon>Mesorhabditinae</taxon>
        <taxon>Mesorhabditis</taxon>
    </lineage>
</organism>
<name>A0AAF3EJS0_9BILA</name>
<feature type="transmembrane region" description="Helical" evidence="2">
    <location>
        <begin position="30"/>
        <end position="53"/>
    </location>
</feature>
<dbReference type="PANTHER" id="PTHR22900">
    <property type="entry name" value="PROTEIN CBG14245-RELATED"/>
    <property type="match status" value="1"/>
</dbReference>
<protein>
    <recommendedName>
        <fullName evidence="5">Carbohydrate sulfotransferase</fullName>
    </recommendedName>
</protein>
<evidence type="ECO:0000256" key="1">
    <source>
        <dbReference type="SAM" id="Coils"/>
    </source>
</evidence>
<dbReference type="WBParaSite" id="MBELARI_LOCUS14270">
    <property type="protein sequence ID" value="MBELARI_LOCUS14270"/>
    <property type="gene ID" value="MBELARI_LOCUS14270"/>
</dbReference>
<evidence type="ECO:0000313" key="4">
    <source>
        <dbReference type="WBParaSite" id="MBELARI_LOCUS14270"/>
    </source>
</evidence>
<dbReference type="GO" id="GO:0016020">
    <property type="term" value="C:membrane"/>
    <property type="evidence" value="ECO:0007669"/>
    <property type="project" value="InterPro"/>
</dbReference>
<sequence length="355" mass="41669">MVALTLFNPKAMNHYKPIVVEETNEWKKRVLLALSTIFICCVIVLGSATALTLDLTTNSDNSTIVCGEALLKACRARLELLNGQHKNQTAEIEKLKEMDDQMEDLMNKLLNCEKNMKHLQNSVMEIRIRYEHLLELIDTDRIGQKTHIENNYAALEIGESHINQIGLFYCMIPKNGATITKIMLCDLYRYFRQIPFKAAFGPKKKLSECKLKKWKLDYKNNQNKWEVCQNPVRFVLIREPLKRFLSLYGYLCDYLKMCGSEIDIHKFTKDVYLLLSTRSVKETNFVEKHGDIVIYHAQPQSWFCNLSEELKKFHLIHHNSNRLEMRSEFQKIRYSFIFSTPTHNTQTMRKPSQRF</sequence>
<keyword evidence="2" id="KW-1133">Transmembrane helix</keyword>
<dbReference type="InterPro" id="IPR005331">
    <property type="entry name" value="Sulfotransferase"/>
</dbReference>
<evidence type="ECO:0008006" key="5">
    <source>
        <dbReference type="Google" id="ProtNLM"/>
    </source>
</evidence>
<evidence type="ECO:0000256" key="2">
    <source>
        <dbReference type="SAM" id="Phobius"/>
    </source>
</evidence>
<dbReference type="GO" id="GO:0047756">
    <property type="term" value="F:chondroitin 4-sulfotransferase activity"/>
    <property type="evidence" value="ECO:0007669"/>
    <property type="project" value="InterPro"/>
</dbReference>
<keyword evidence="1" id="KW-0175">Coiled coil</keyword>
<accession>A0AAF3EJS0</accession>
<keyword evidence="3" id="KW-1185">Reference proteome</keyword>
<dbReference type="InterPro" id="IPR007669">
    <property type="entry name" value="Chst-1-like"/>
</dbReference>
<reference evidence="4" key="1">
    <citation type="submission" date="2024-02" db="UniProtKB">
        <authorList>
            <consortium name="WormBaseParasite"/>
        </authorList>
    </citation>
    <scope>IDENTIFICATION</scope>
</reference>
<evidence type="ECO:0000313" key="3">
    <source>
        <dbReference type="Proteomes" id="UP000887575"/>
    </source>
</evidence>
<keyword evidence="2" id="KW-0812">Transmembrane</keyword>